<dbReference type="CDD" id="cd03215">
    <property type="entry name" value="ABC_Carb_Monos_II"/>
    <property type="match status" value="1"/>
</dbReference>
<keyword evidence="7 9" id="KW-1278">Translocase</keyword>
<evidence type="ECO:0000259" key="10">
    <source>
        <dbReference type="PROSITE" id="PS50893"/>
    </source>
</evidence>
<evidence type="ECO:0000256" key="1">
    <source>
        <dbReference type="ARBA" id="ARBA00022448"/>
    </source>
</evidence>
<dbReference type="InterPro" id="IPR050107">
    <property type="entry name" value="ABC_carbohydrate_import_ATPase"/>
</dbReference>
<evidence type="ECO:0000256" key="7">
    <source>
        <dbReference type="ARBA" id="ARBA00022967"/>
    </source>
</evidence>
<evidence type="ECO:0000256" key="8">
    <source>
        <dbReference type="ARBA" id="ARBA00023136"/>
    </source>
</evidence>
<keyword evidence="6 9" id="KW-0067">ATP-binding</keyword>
<name>A0ABQ1G6I2_9GAMM</name>
<dbReference type="RefSeq" id="WP_188471178.1">
    <property type="nucleotide sequence ID" value="NZ_BMFZ01000002.1"/>
</dbReference>
<evidence type="ECO:0000256" key="9">
    <source>
        <dbReference type="RuleBase" id="RU367029"/>
    </source>
</evidence>
<dbReference type="PROSITE" id="PS50893">
    <property type="entry name" value="ABC_TRANSPORTER_2"/>
    <property type="match status" value="2"/>
</dbReference>
<comment type="subcellular location">
    <subcellularLocation>
        <location evidence="9">Cell inner membrane</location>
        <topology evidence="9">Peripheral membrane protein</topology>
    </subcellularLocation>
</comment>
<reference evidence="12" key="1">
    <citation type="journal article" date="2019" name="Int. J. Syst. Evol. Microbiol.">
        <title>The Global Catalogue of Microorganisms (GCM) 10K type strain sequencing project: providing services to taxonomists for standard genome sequencing and annotation.</title>
        <authorList>
            <consortium name="The Broad Institute Genomics Platform"/>
            <consortium name="The Broad Institute Genome Sequencing Center for Infectious Disease"/>
            <person name="Wu L."/>
            <person name="Ma J."/>
        </authorList>
    </citation>
    <scope>NUCLEOTIDE SEQUENCE [LARGE SCALE GENOMIC DNA]</scope>
    <source>
        <strain evidence="12">CGMCC 1.12806</strain>
    </source>
</reference>
<feature type="domain" description="ABC transporter" evidence="10">
    <location>
        <begin position="270"/>
        <end position="516"/>
    </location>
</feature>
<dbReference type="Gene3D" id="3.40.50.300">
    <property type="entry name" value="P-loop containing nucleotide triphosphate hydrolases"/>
    <property type="match status" value="2"/>
</dbReference>
<evidence type="ECO:0000313" key="11">
    <source>
        <dbReference type="EMBL" id="GGA37720.1"/>
    </source>
</evidence>
<keyword evidence="8 9" id="KW-0472">Membrane</keyword>
<dbReference type="SUPFAM" id="SSF52540">
    <property type="entry name" value="P-loop containing nucleoside triphosphate hydrolases"/>
    <property type="match status" value="2"/>
</dbReference>
<dbReference type="Proteomes" id="UP000627464">
    <property type="component" value="Unassembled WGS sequence"/>
</dbReference>
<dbReference type="InterPro" id="IPR003593">
    <property type="entry name" value="AAA+_ATPase"/>
</dbReference>
<keyword evidence="5 9" id="KW-0547">Nucleotide-binding</keyword>
<dbReference type="NCBIfam" id="NF008215">
    <property type="entry name" value="PRK10982.1"/>
    <property type="match status" value="1"/>
</dbReference>
<sequence>MADIPKPDIKQSDTVAAEPRAFLLEMSGINKSFPGVKALDNVNLKVRPHSIHALMGENGAGKSTLLKCLFGIYSKDSGTILFQGQEINFKSSKEALEHGVSMVHQELNLVLQRTVMDNMWLGRYPTKSFFVDQDKMYRDTKAIFDELDIDIDPREKVGKLSVSQMQMIEIAKAFSYNAKIVIMDEPTSSLTEKEVNHLFTIIRKLKDRGCGIVYISHKMEEIFQLCDEITILRDGQWITSQTLEGLDMDKIISMMVGRSLSQRFPDRQNVPGEVILEVRNLTSLRQPSIRDISFDLHKGEILGIAGLMGAKRTDIVETLFGIREKAAGTIKLHGKTIKNHSANEAINHGFALVTEERRSTGIYAYLDVGFNSLISNIRNYKNKIGLLDAGRMKSDTQWVIDAMRVKTPGQRTSIGSLSGGNQQKVIIGRWLLTQPEILMLDEPTRGIDVGAKFEIYQLITELAKKDKGIIIISSEMPELLGITDRILVMSNGQVAGIVDTKTTSQNEILRLASLHL</sequence>
<keyword evidence="2" id="KW-1003">Cell membrane</keyword>
<dbReference type="PROSITE" id="PS00211">
    <property type="entry name" value="ABC_TRANSPORTER_1"/>
    <property type="match status" value="1"/>
</dbReference>
<evidence type="ECO:0000256" key="4">
    <source>
        <dbReference type="ARBA" id="ARBA00022737"/>
    </source>
</evidence>
<comment type="function">
    <text evidence="9">Part of an ABC transporter complex involved in carbohydrate import. Could be involved in ribose, galactose and/or methyl galactoside import. Responsible for energy coupling to the transport system.</text>
</comment>
<evidence type="ECO:0000256" key="2">
    <source>
        <dbReference type="ARBA" id="ARBA00022475"/>
    </source>
</evidence>
<dbReference type="Pfam" id="PF00005">
    <property type="entry name" value="ABC_tran"/>
    <property type="match status" value="2"/>
</dbReference>
<comment type="similarity">
    <text evidence="9">Belongs to the ABC transporter superfamily.</text>
</comment>
<keyword evidence="3 9" id="KW-0762">Sugar transport</keyword>
<evidence type="ECO:0000256" key="6">
    <source>
        <dbReference type="ARBA" id="ARBA00022840"/>
    </source>
</evidence>
<comment type="catalytic activity">
    <reaction evidence="9">
        <text>D-galactose(out) + ATP + H2O = D-galactose(in) + ADP + phosphate + H(+)</text>
        <dbReference type="Rhea" id="RHEA:60156"/>
        <dbReference type="ChEBI" id="CHEBI:4139"/>
        <dbReference type="ChEBI" id="CHEBI:15377"/>
        <dbReference type="ChEBI" id="CHEBI:15378"/>
        <dbReference type="ChEBI" id="CHEBI:30616"/>
        <dbReference type="ChEBI" id="CHEBI:43474"/>
        <dbReference type="ChEBI" id="CHEBI:456216"/>
        <dbReference type="EC" id="7.5.2.11"/>
    </reaction>
</comment>
<keyword evidence="1 9" id="KW-0813">Transport</keyword>
<dbReference type="EMBL" id="BMFZ01000002">
    <property type="protein sequence ID" value="GGA37720.1"/>
    <property type="molecule type" value="Genomic_DNA"/>
</dbReference>
<dbReference type="InterPro" id="IPR017871">
    <property type="entry name" value="ABC_transporter-like_CS"/>
</dbReference>
<evidence type="ECO:0000313" key="12">
    <source>
        <dbReference type="Proteomes" id="UP000627464"/>
    </source>
</evidence>
<gene>
    <name evidence="11" type="primary">mglA</name>
    <name evidence="11" type="ORF">GCM10011328_10810</name>
</gene>
<keyword evidence="9" id="KW-0997">Cell inner membrane</keyword>
<evidence type="ECO:0000256" key="3">
    <source>
        <dbReference type="ARBA" id="ARBA00022597"/>
    </source>
</evidence>
<dbReference type="PANTHER" id="PTHR43790">
    <property type="entry name" value="CARBOHYDRATE TRANSPORT ATP-BINDING PROTEIN MG119-RELATED"/>
    <property type="match status" value="1"/>
</dbReference>
<comment type="caution">
    <text evidence="11">The sequence shown here is derived from an EMBL/GenBank/DDBJ whole genome shotgun (WGS) entry which is preliminary data.</text>
</comment>
<keyword evidence="12" id="KW-1185">Reference proteome</keyword>
<dbReference type="PANTHER" id="PTHR43790:SF7">
    <property type="entry name" value="GALACTOSE_METHYL GALACTOSIDE IMPORT ATP-BINDING PROTEIN MGLA"/>
    <property type="match status" value="1"/>
</dbReference>
<accession>A0ABQ1G6I2</accession>
<dbReference type="InterPro" id="IPR003439">
    <property type="entry name" value="ABC_transporter-like_ATP-bd"/>
</dbReference>
<dbReference type="InterPro" id="IPR027417">
    <property type="entry name" value="P-loop_NTPase"/>
</dbReference>
<feature type="domain" description="ABC transporter" evidence="10">
    <location>
        <begin position="24"/>
        <end position="259"/>
    </location>
</feature>
<keyword evidence="4" id="KW-0677">Repeat</keyword>
<protein>
    <recommendedName>
        <fullName evidence="9">Ribose/galactose/methyl galactoside import ATP-binding protein</fullName>
        <ecNumber evidence="9">7.5.2.11</ecNumber>
    </recommendedName>
</protein>
<dbReference type="CDD" id="cd03216">
    <property type="entry name" value="ABC_Carb_Monos_I"/>
    <property type="match status" value="1"/>
</dbReference>
<organism evidence="11 12">
    <name type="scientific">Hafnia psychrotolerans</name>
    <dbReference type="NCBI Taxonomy" id="1477018"/>
    <lineage>
        <taxon>Bacteria</taxon>
        <taxon>Pseudomonadati</taxon>
        <taxon>Pseudomonadota</taxon>
        <taxon>Gammaproteobacteria</taxon>
        <taxon>Enterobacterales</taxon>
        <taxon>Hafniaceae</taxon>
        <taxon>Hafnia</taxon>
    </lineage>
</organism>
<dbReference type="SMART" id="SM00382">
    <property type="entry name" value="AAA"/>
    <property type="match status" value="2"/>
</dbReference>
<evidence type="ECO:0000256" key="5">
    <source>
        <dbReference type="ARBA" id="ARBA00022741"/>
    </source>
</evidence>
<proteinExistence type="inferred from homology"/>
<dbReference type="EC" id="7.5.2.11" evidence="9"/>
<dbReference type="GO" id="GO:0005524">
    <property type="term" value="F:ATP binding"/>
    <property type="evidence" value="ECO:0007669"/>
    <property type="project" value="UniProtKB-KW"/>
</dbReference>